<proteinExistence type="predicted"/>
<dbReference type="Proteomes" id="UP000316759">
    <property type="component" value="Unassembled WGS sequence"/>
</dbReference>
<feature type="compositionally biased region" description="Low complexity" evidence="1">
    <location>
        <begin position="95"/>
        <end position="108"/>
    </location>
</feature>
<dbReference type="AlphaFoldDB" id="A0A504Z9C0"/>
<organism evidence="2 3">
    <name type="scientific">Fasciola gigantica</name>
    <name type="common">Giant liver fluke</name>
    <dbReference type="NCBI Taxonomy" id="46835"/>
    <lineage>
        <taxon>Eukaryota</taxon>
        <taxon>Metazoa</taxon>
        <taxon>Spiralia</taxon>
        <taxon>Lophotrochozoa</taxon>
        <taxon>Platyhelminthes</taxon>
        <taxon>Trematoda</taxon>
        <taxon>Digenea</taxon>
        <taxon>Plagiorchiida</taxon>
        <taxon>Echinostomata</taxon>
        <taxon>Echinostomatoidea</taxon>
        <taxon>Fasciolidae</taxon>
        <taxon>Fasciola</taxon>
    </lineage>
</organism>
<comment type="caution">
    <text evidence="2">The sequence shown here is derived from an EMBL/GenBank/DDBJ whole genome shotgun (WGS) entry which is preliminary data.</text>
</comment>
<sequence length="108" mass="12121">MFYGLIYLLVGHRFKTTLLFSVNPVLPLNFSAALYPVNPKESLKALHECQQRLIKYGSLQMGFETSQIIELIKALSRNLIDETDSNEKEQLQTMSGSYNSESAESGSS</sequence>
<name>A0A504Z9C0_FASGI</name>
<keyword evidence="3" id="KW-1185">Reference proteome</keyword>
<evidence type="ECO:0000313" key="2">
    <source>
        <dbReference type="EMBL" id="TPP67307.1"/>
    </source>
</evidence>
<reference evidence="2 3" key="1">
    <citation type="submission" date="2019-04" db="EMBL/GenBank/DDBJ databases">
        <title>Annotation for the trematode Fasciola gigantica.</title>
        <authorList>
            <person name="Choi Y.-J."/>
        </authorList>
    </citation>
    <scope>NUCLEOTIDE SEQUENCE [LARGE SCALE GENOMIC DNA]</scope>
    <source>
        <strain evidence="2">Uganda_cow_1</strain>
    </source>
</reference>
<evidence type="ECO:0000256" key="1">
    <source>
        <dbReference type="SAM" id="MobiDB-lite"/>
    </source>
</evidence>
<evidence type="ECO:0000313" key="3">
    <source>
        <dbReference type="Proteomes" id="UP000316759"/>
    </source>
</evidence>
<protein>
    <submittedName>
        <fullName evidence="2">Uncharacterized protein</fullName>
    </submittedName>
</protein>
<dbReference type="EMBL" id="SUNJ01000829">
    <property type="protein sequence ID" value="TPP67307.1"/>
    <property type="molecule type" value="Genomic_DNA"/>
</dbReference>
<accession>A0A504Z9C0</accession>
<gene>
    <name evidence="2" type="ORF">FGIG_11028</name>
</gene>
<feature type="region of interest" description="Disordered" evidence="1">
    <location>
        <begin position="83"/>
        <end position="108"/>
    </location>
</feature>